<protein>
    <submittedName>
        <fullName evidence="1">Uncharacterized protein</fullName>
    </submittedName>
</protein>
<sequence>LAFVFSQRNRFFEVIADDASDNACLGCGLQSKLQHDRDLERGKKKGGLHLTHFAMLKEERLP</sequence>
<proteinExistence type="predicted"/>
<accession>A0AAV4PPL7</accession>
<feature type="non-terminal residue" evidence="1">
    <location>
        <position position="1"/>
    </location>
</feature>
<reference evidence="1 2" key="1">
    <citation type="submission" date="2021-06" db="EMBL/GenBank/DDBJ databases">
        <title>Caerostris extrusa draft genome.</title>
        <authorList>
            <person name="Kono N."/>
            <person name="Arakawa K."/>
        </authorList>
    </citation>
    <scope>NUCLEOTIDE SEQUENCE [LARGE SCALE GENOMIC DNA]</scope>
</reference>
<dbReference type="AlphaFoldDB" id="A0AAV4PPL7"/>
<organism evidence="1 2">
    <name type="scientific">Caerostris extrusa</name>
    <name type="common">Bark spider</name>
    <name type="synonym">Caerostris bankana</name>
    <dbReference type="NCBI Taxonomy" id="172846"/>
    <lineage>
        <taxon>Eukaryota</taxon>
        <taxon>Metazoa</taxon>
        <taxon>Ecdysozoa</taxon>
        <taxon>Arthropoda</taxon>
        <taxon>Chelicerata</taxon>
        <taxon>Arachnida</taxon>
        <taxon>Araneae</taxon>
        <taxon>Araneomorphae</taxon>
        <taxon>Entelegynae</taxon>
        <taxon>Araneoidea</taxon>
        <taxon>Araneidae</taxon>
        <taxon>Caerostris</taxon>
    </lineage>
</organism>
<name>A0AAV4PPL7_CAEEX</name>
<evidence type="ECO:0000313" key="1">
    <source>
        <dbReference type="EMBL" id="GIX99557.1"/>
    </source>
</evidence>
<dbReference type="Proteomes" id="UP001054945">
    <property type="component" value="Unassembled WGS sequence"/>
</dbReference>
<gene>
    <name evidence="1" type="ORF">CEXT_201121</name>
</gene>
<comment type="caution">
    <text evidence="1">The sequence shown here is derived from an EMBL/GenBank/DDBJ whole genome shotgun (WGS) entry which is preliminary data.</text>
</comment>
<evidence type="ECO:0000313" key="2">
    <source>
        <dbReference type="Proteomes" id="UP001054945"/>
    </source>
</evidence>
<keyword evidence="2" id="KW-1185">Reference proteome</keyword>
<dbReference type="EMBL" id="BPLR01005064">
    <property type="protein sequence ID" value="GIX99557.1"/>
    <property type="molecule type" value="Genomic_DNA"/>
</dbReference>